<dbReference type="InterPro" id="IPR001279">
    <property type="entry name" value="Metallo-B-lactamas"/>
</dbReference>
<dbReference type="PANTHER" id="PTHR42951">
    <property type="entry name" value="METALLO-BETA-LACTAMASE DOMAIN-CONTAINING"/>
    <property type="match status" value="1"/>
</dbReference>
<keyword evidence="2" id="KW-0378">Hydrolase</keyword>
<dbReference type="GO" id="GO:0016787">
    <property type="term" value="F:hydrolase activity"/>
    <property type="evidence" value="ECO:0007669"/>
    <property type="project" value="UniProtKB-KW"/>
</dbReference>
<dbReference type="AlphaFoldDB" id="A0A7W4W417"/>
<dbReference type="Proteomes" id="UP000537130">
    <property type="component" value="Unassembled WGS sequence"/>
</dbReference>
<feature type="domain" description="Metallo-beta-lactamase" evidence="1">
    <location>
        <begin position="31"/>
        <end position="201"/>
    </location>
</feature>
<dbReference type="SMART" id="SM00849">
    <property type="entry name" value="Lactamase_B"/>
    <property type="match status" value="1"/>
</dbReference>
<proteinExistence type="predicted"/>
<reference evidence="2 3" key="1">
    <citation type="submission" date="2020-08" db="EMBL/GenBank/DDBJ databases">
        <title>Genomic Encyclopedia of Type Strains, Phase III (KMG-III): the genomes of soil and plant-associated and newly described type strains.</title>
        <authorList>
            <person name="Whitman W."/>
        </authorList>
    </citation>
    <scope>NUCLEOTIDE SEQUENCE [LARGE SCALE GENOMIC DNA]</scope>
    <source>
        <strain evidence="2 3">CECT 8654</strain>
    </source>
</reference>
<sequence length="270" mass="30360">MPLIHKINHPQVEGIRVGRTGPAGNYRINTTCIVYRLGDTIIDTGPTKEWKTVKRFLDERGVRRALLTHYHEDHSGNCGHVQDCFNALVHSHTSNHDKLASGYDLNLFSKLIFGDITFSEASTFPETIETNTGQQLKALHMPGHSDDMTTLFEPNEGWLFSGDLYVSSKVRYAFREESVSEQIASLKAAVALDFDTLFCAHQGMIKEGKQALQKKLDHLSGLQQEVNHLHQLGWSEKAITRKLLGREDIVSWFSGFAMSKGNLVRACLHN</sequence>
<accession>A0A7W4W417</accession>
<keyword evidence="3" id="KW-1185">Reference proteome</keyword>
<dbReference type="InterPro" id="IPR050855">
    <property type="entry name" value="NDM-1-like"/>
</dbReference>
<protein>
    <submittedName>
        <fullName evidence="2">Glyoxylase-like metal-dependent hydrolase (Beta-lactamase superfamily II)</fullName>
    </submittedName>
</protein>
<name>A0A7W4W417_9GAMM</name>
<organism evidence="2 3">
    <name type="scientific">Litorivivens lipolytica</name>
    <dbReference type="NCBI Taxonomy" id="1524264"/>
    <lineage>
        <taxon>Bacteria</taxon>
        <taxon>Pseudomonadati</taxon>
        <taxon>Pseudomonadota</taxon>
        <taxon>Gammaproteobacteria</taxon>
        <taxon>Litorivivens</taxon>
    </lineage>
</organism>
<gene>
    <name evidence="2" type="ORF">FHR99_001240</name>
</gene>
<dbReference type="RefSeq" id="WP_183409652.1">
    <property type="nucleotide sequence ID" value="NZ_JACHWY010000001.1"/>
</dbReference>
<comment type="caution">
    <text evidence="2">The sequence shown here is derived from an EMBL/GenBank/DDBJ whole genome shotgun (WGS) entry which is preliminary data.</text>
</comment>
<dbReference type="Gene3D" id="3.60.15.10">
    <property type="entry name" value="Ribonuclease Z/Hydroxyacylglutathione hydrolase-like"/>
    <property type="match status" value="1"/>
</dbReference>
<dbReference type="Pfam" id="PF00753">
    <property type="entry name" value="Lactamase_B"/>
    <property type="match status" value="1"/>
</dbReference>
<evidence type="ECO:0000313" key="3">
    <source>
        <dbReference type="Proteomes" id="UP000537130"/>
    </source>
</evidence>
<evidence type="ECO:0000313" key="2">
    <source>
        <dbReference type="EMBL" id="MBB3047004.1"/>
    </source>
</evidence>
<dbReference type="SUPFAM" id="SSF56281">
    <property type="entry name" value="Metallo-hydrolase/oxidoreductase"/>
    <property type="match status" value="1"/>
</dbReference>
<evidence type="ECO:0000259" key="1">
    <source>
        <dbReference type="SMART" id="SM00849"/>
    </source>
</evidence>
<dbReference type="InterPro" id="IPR036866">
    <property type="entry name" value="RibonucZ/Hydroxyglut_hydro"/>
</dbReference>
<dbReference type="EMBL" id="JACHWY010000001">
    <property type="protein sequence ID" value="MBB3047004.1"/>
    <property type="molecule type" value="Genomic_DNA"/>
</dbReference>